<dbReference type="AlphaFoldDB" id="A0AAF1JVT7"/>
<dbReference type="GO" id="GO:0097347">
    <property type="term" value="C:TAM protein secretion complex"/>
    <property type="evidence" value="ECO:0007669"/>
    <property type="project" value="TreeGrafter"/>
</dbReference>
<evidence type="ECO:0000256" key="1">
    <source>
        <dbReference type="ARBA" id="ARBA00004167"/>
    </source>
</evidence>
<comment type="caution">
    <text evidence="7">The sequence shown here is derived from an EMBL/GenBank/DDBJ whole genome shotgun (WGS) entry which is preliminary data.</text>
</comment>
<accession>A0AAF1JVT7</accession>
<evidence type="ECO:0000256" key="5">
    <source>
        <dbReference type="SAM" id="MobiDB-lite"/>
    </source>
</evidence>
<feature type="domain" description="Translocation and assembly module TamB C-terminal" evidence="6">
    <location>
        <begin position="870"/>
        <end position="1224"/>
    </location>
</feature>
<name>A0AAF1JVT7_9PROT</name>
<organism evidence="7 8">
    <name type="scientific">Plastoroseomonas arctica</name>
    <dbReference type="NCBI Taxonomy" id="1509237"/>
    <lineage>
        <taxon>Bacteria</taxon>
        <taxon>Pseudomonadati</taxon>
        <taxon>Pseudomonadota</taxon>
        <taxon>Alphaproteobacteria</taxon>
        <taxon>Acetobacterales</taxon>
        <taxon>Acetobacteraceae</taxon>
        <taxon>Plastoroseomonas</taxon>
    </lineage>
</organism>
<dbReference type="GO" id="GO:0009306">
    <property type="term" value="P:protein secretion"/>
    <property type="evidence" value="ECO:0007669"/>
    <property type="project" value="InterPro"/>
</dbReference>
<keyword evidence="8" id="KW-1185">Reference proteome</keyword>
<protein>
    <recommendedName>
        <fullName evidence="6">Translocation and assembly module TamB C-terminal domain-containing protein</fullName>
    </recommendedName>
</protein>
<dbReference type="Pfam" id="PF04357">
    <property type="entry name" value="TamB"/>
    <property type="match status" value="1"/>
</dbReference>
<gene>
    <name evidence="7" type="ORF">GXW79_06115</name>
</gene>
<dbReference type="InterPro" id="IPR007452">
    <property type="entry name" value="TamB_C"/>
</dbReference>
<dbReference type="GO" id="GO:0005886">
    <property type="term" value="C:plasma membrane"/>
    <property type="evidence" value="ECO:0007669"/>
    <property type="project" value="InterPro"/>
</dbReference>
<keyword evidence="3" id="KW-1133">Transmembrane helix</keyword>
<dbReference type="PANTHER" id="PTHR36985">
    <property type="entry name" value="TRANSLOCATION AND ASSEMBLY MODULE SUBUNIT TAMB"/>
    <property type="match status" value="1"/>
</dbReference>
<feature type="region of interest" description="Disordered" evidence="5">
    <location>
        <begin position="961"/>
        <end position="986"/>
    </location>
</feature>
<reference evidence="7" key="1">
    <citation type="submission" date="2020-01" db="EMBL/GenBank/DDBJ databases">
        <authorList>
            <person name="Rat A."/>
        </authorList>
    </citation>
    <scope>NUCLEOTIDE SEQUENCE</scope>
    <source>
        <strain evidence="7">LMG 28251</strain>
    </source>
</reference>
<reference evidence="7" key="2">
    <citation type="journal article" date="2021" name="Syst. Appl. Microbiol.">
        <title>Roseomonas hellenica sp. nov., isolated from roots of wild-growing Alkanna tinctoria.</title>
        <authorList>
            <person name="Rat A."/>
            <person name="Naranjo H.D."/>
            <person name="Lebbe L."/>
            <person name="Cnockaert M."/>
            <person name="Krigas N."/>
            <person name="Grigoriadou K."/>
            <person name="Maloupa E."/>
            <person name="Willems A."/>
        </authorList>
    </citation>
    <scope>NUCLEOTIDE SEQUENCE</scope>
    <source>
        <strain evidence="7">LMG 28251</strain>
    </source>
</reference>
<evidence type="ECO:0000313" key="8">
    <source>
        <dbReference type="Proteomes" id="UP001196068"/>
    </source>
</evidence>
<dbReference type="PANTHER" id="PTHR36985:SF1">
    <property type="entry name" value="TRANSLOCATION AND ASSEMBLY MODULE SUBUNIT TAMB"/>
    <property type="match status" value="1"/>
</dbReference>
<dbReference type="EMBL" id="JAAEDH010000005">
    <property type="protein sequence ID" value="MBR0654649.1"/>
    <property type="molecule type" value="Genomic_DNA"/>
</dbReference>
<sequence>MVRFLLRALGVLILLPVLLIIILATPWGGAQLGRVAMWAVPGLTLEGVEGPLPSRLSLARAEMADADGPWLLLEGVRLDFDWLALFHREAHVSRLSAARVRIVRLPAGETPAPVPEEPAAITLPELPRLPVAIRLDTLQVSRLELGEAVPGGPAVLSVDGAVQVADTEAVARLAVTRLDQPGTIQLDARLADGALTARLDAAEPAGGVLATMAGRAEASFEARLRLEAGRWRLGAQLGDTGLEGEGTLDVAGGLALTGELRATPGAFLPTTLQPLAREVVLGIALRQAPDASWTVERLAVTTPAGRLNGSARAGADGSLSGTGRLDLATPEVFQALLLPGLSWASARLDARLGGTLAAPSAEIDAAITEPRTGTPADPLLGDSVTLAARAAEGGRAVRIALRAARIELAAEGAAVGDLDLAIRGSVVDPPSAEGRVTLEGRVTGTAEAPRARAVLQTEHLRAGGRLVEALRLAIDARLDALHAEAEGRLDRQPLTLRLDAATADGRFRVSGLDAGWAGATVRGEGEGPVGGPFAGALDLTLPDLARFAPGLGGRLTASARAVAIPGATGPAAQGLTLRVEGPALRLGGQQGRVALEANGTLAATELRLSAANAQAGLEAAARISIGDAIEAAISRLELRAGPESVALQGGARLRREANGDITLASARFISPRGGRLVLQAQTRGDALTARAELTALPLAPFSGGAAEGVLSGEVTASGPLANPDARFNLRGTGLRALAAPTLPLAQLTATGTASATAARLEARLDAGPGIALTLEAAQPRGLGADAATEARLRGRLDVAVLTAPVLAGSAARASGRATLDLRVSGTPNAPQLSGSAELAGGRYADSELGVQINDITARLSAAGQRLVVERFAATTPGGGRLAAEGWVEPLGQDIPASLTFTAERARPVRSELAEVLLNANLRVAGPLMAGGRLSGRVDLLRVDIRIPEQLAANIPQIGAVREVGPRPPGRPAPVARGNARPGPPPGPPLGLDVTISAPRAIFVRGRGLESELGGEITVRGNLAAPLPEGSFRLRRGSFDLAGRSLNLTRGVVSFDAGTLMPSLDFLASTRSRSHTITLAITGQPSAPQLTLSAVPELPQDEALARLLFDRETSRLSPFEIASLTQALGQLAGVITESQTPAARIRALLGLDRLSAGQSQQGGGATVEAGRYVAPGVYVGVRQGTSTATPGVNVQVELTPRLRLEAETQTGEAGDRLGLSYSYEY</sequence>
<proteinExistence type="predicted"/>
<evidence type="ECO:0000256" key="3">
    <source>
        <dbReference type="ARBA" id="ARBA00022989"/>
    </source>
</evidence>
<dbReference type="RefSeq" id="WP_211873472.1">
    <property type="nucleotide sequence ID" value="NZ_JAAEDH010000005.1"/>
</dbReference>
<evidence type="ECO:0000259" key="6">
    <source>
        <dbReference type="Pfam" id="PF04357"/>
    </source>
</evidence>
<evidence type="ECO:0000256" key="2">
    <source>
        <dbReference type="ARBA" id="ARBA00022692"/>
    </source>
</evidence>
<keyword evidence="2" id="KW-0812">Transmembrane</keyword>
<evidence type="ECO:0000313" key="7">
    <source>
        <dbReference type="EMBL" id="MBR0654649.1"/>
    </source>
</evidence>
<keyword evidence="4" id="KW-0472">Membrane</keyword>
<evidence type="ECO:0000256" key="4">
    <source>
        <dbReference type="ARBA" id="ARBA00023136"/>
    </source>
</evidence>
<comment type="subcellular location">
    <subcellularLocation>
        <location evidence="1">Membrane</location>
        <topology evidence="1">Single-pass membrane protein</topology>
    </subcellularLocation>
</comment>
<dbReference type="Proteomes" id="UP001196068">
    <property type="component" value="Unassembled WGS sequence"/>
</dbReference>